<evidence type="ECO:0000256" key="5">
    <source>
        <dbReference type="ARBA" id="ARBA00022741"/>
    </source>
</evidence>
<keyword evidence="6" id="KW-0067">ATP-binding</keyword>
<dbReference type="HAMAP" id="MF_00639">
    <property type="entry name" value="MurD"/>
    <property type="match status" value="1"/>
</dbReference>
<evidence type="ECO:0000256" key="2">
    <source>
        <dbReference type="ARBA" id="ARBA00004752"/>
    </source>
</evidence>
<comment type="caution">
    <text evidence="8">The sequence shown here is derived from an EMBL/GenBank/DDBJ whole genome shotgun (WGS) entry which is preliminary data.</text>
</comment>
<dbReference type="EMBL" id="LAZR01003940">
    <property type="protein sequence ID" value="KKN13264.1"/>
    <property type="molecule type" value="Genomic_DNA"/>
</dbReference>
<dbReference type="InterPro" id="IPR036565">
    <property type="entry name" value="Mur-like_cat_sf"/>
</dbReference>
<dbReference type="InterPro" id="IPR005762">
    <property type="entry name" value="MurD"/>
</dbReference>
<dbReference type="SUPFAM" id="SSF53623">
    <property type="entry name" value="MurD-like peptide ligases, catalytic domain"/>
    <property type="match status" value="1"/>
</dbReference>
<keyword evidence="3" id="KW-0963">Cytoplasm</keyword>
<dbReference type="AlphaFoldDB" id="A0A0F9N5S5"/>
<organism evidence="8">
    <name type="scientific">marine sediment metagenome</name>
    <dbReference type="NCBI Taxonomy" id="412755"/>
    <lineage>
        <taxon>unclassified sequences</taxon>
        <taxon>metagenomes</taxon>
        <taxon>ecological metagenomes</taxon>
    </lineage>
</organism>
<dbReference type="GO" id="GO:0051301">
    <property type="term" value="P:cell division"/>
    <property type="evidence" value="ECO:0007669"/>
    <property type="project" value="InterPro"/>
</dbReference>
<dbReference type="UniPathway" id="UPA00219"/>
<feature type="domain" description="Mur ligase central" evidence="7">
    <location>
        <begin position="123"/>
        <end position="303"/>
    </location>
</feature>
<dbReference type="NCBIfam" id="TIGR01087">
    <property type="entry name" value="murD"/>
    <property type="match status" value="1"/>
</dbReference>
<protein>
    <recommendedName>
        <fullName evidence="7">Mur ligase central domain-containing protein</fullName>
    </recommendedName>
</protein>
<dbReference type="Pfam" id="PF21799">
    <property type="entry name" value="MurD-like_N"/>
    <property type="match status" value="1"/>
</dbReference>
<dbReference type="Gene3D" id="3.40.1190.10">
    <property type="entry name" value="Mur-like, catalytic domain"/>
    <property type="match status" value="1"/>
</dbReference>
<dbReference type="SUPFAM" id="SSF51984">
    <property type="entry name" value="MurCD N-terminal domain"/>
    <property type="match status" value="1"/>
</dbReference>
<evidence type="ECO:0000313" key="8">
    <source>
        <dbReference type="EMBL" id="KKN13264.1"/>
    </source>
</evidence>
<dbReference type="InterPro" id="IPR013221">
    <property type="entry name" value="Mur_ligase_cen"/>
</dbReference>
<comment type="subcellular location">
    <subcellularLocation>
        <location evidence="1">Cytoplasm</location>
    </subcellularLocation>
</comment>
<accession>A0A0F9N5S5</accession>
<evidence type="ECO:0000256" key="6">
    <source>
        <dbReference type="ARBA" id="ARBA00022840"/>
    </source>
</evidence>
<dbReference type="PANTHER" id="PTHR43692:SF1">
    <property type="entry name" value="UDP-N-ACETYLMURAMOYLALANINE--D-GLUTAMATE LIGASE"/>
    <property type="match status" value="1"/>
</dbReference>
<dbReference type="SUPFAM" id="SSF53244">
    <property type="entry name" value="MurD-like peptide ligases, peptide-binding domain"/>
    <property type="match status" value="1"/>
</dbReference>
<evidence type="ECO:0000256" key="3">
    <source>
        <dbReference type="ARBA" id="ARBA00022490"/>
    </source>
</evidence>
<gene>
    <name evidence="8" type="ORF">LCGC14_1008170</name>
</gene>
<comment type="pathway">
    <text evidence="2">Cell wall biogenesis; peptidoglycan biosynthesis.</text>
</comment>
<dbReference type="InterPro" id="IPR036615">
    <property type="entry name" value="Mur_ligase_C_dom_sf"/>
</dbReference>
<reference evidence="8" key="1">
    <citation type="journal article" date="2015" name="Nature">
        <title>Complex archaea that bridge the gap between prokaryotes and eukaryotes.</title>
        <authorList>
            <person name="Spang A."/>
            <person name="Saw J.H."/>
            <person name="Jorgensen S.L."/>
            <person name="Zaremba-Niedzwiedzka K."/>
            <person name="Martijn J."/>
            <person name="Lind A.E."/>
            <person name="van Eijk R."/>
            <person name="Schleper C."/>
            <person name="Guy L."/>
            <person name="Ettema T.J."/>
        </authorList>
    </citation>
    <scope>NUCLEOTIDE SEQUENCE</scope>
</reference>
<dbReference type="Gene3D" id="3.90.190.20">
    <property type="entry name" value="Mur ligase, C-terminal domain"/>
    <property type="match status" value="1"/>
</dbReference>
<keyword evidence="4" id="KW-0436">Ligase</keyword>
<dbReference type="GO" id="GO:0005524">
    <property type="term" value="F:ATP binding"/>
    <property type="evidence" value="ECO:0007669"/>
    <property type="project" value="UniProtKB-KW"/>
</dbReference>
<dbReference type="PANTHER" id="PTHR43692">
    <property type="entry name" value="UDP-N-ACETYLMURAMOYLALANINE--D-GLUTAMATE LIGASE"/>
    <property type="match status" value="1"/>
</dbReference>
<dbReference type="Gene3D" id="3.40.50.720">
    <property type="entry name" value="NAD(P)-binding Rossmann-like Domain"/>
    <property type="match status" value="1"/>
</dbReference>
<dbReference type="GO" id="GO:0009252">
    <property type="term" value="P:peptidoglycan biosynthetic process"/>
    <property type="evidence" value="ECO:0007669"/>
    <property type="project" value="UniProtKB-UniPathway"/>
</dbReference>
<evidence type="ECO:0000256" key="4">
    <source>
        <dbReference type="ARBA" id="ARBA00022598"/>
    </source>
</evidence>
<dbReference type="GO" id="GO:0005737">
    <property type="term" value="C:cytoplasm"/>
    <property type="evidence" value="ECO:0007669"/>
    <property type="project" value="UniProtKB-SubCell"/>
</dbReference>
<proteinExistence type="inferred from homology"/>
<dbReference type="GO" id="GO:0008764">
    <property type="term" value="F:UDP-N-acetylmuramoylalanine-D-glutamate ligase activity"/>
    <property type="evidence" value="ECO:0007669"/>
    <property type="project" value="InterPro"/>
</dbReference>
<dbReference type="GO" id="GO:0008360">
    <property type="term" value="P:regulation of cell shape"/>
    <property type="evidence" value="ECO:0007669"/>
    <property type="project" value="InterPro"/>
</dbReference>
<dbReference type="Pfam" id="PF08245">
    <property type="entry name" value="Mur_ligase_M"/>
    <property type="match status" value="1"/>
</dbReference>
<sequence>MSKKVELKGYFKNKRVTVMGLGLFGGGVGITKFLVSQGADVTVTDLKNADELSQSLKLLDDLPIKFRLGKHLDEDFSNIDLLIINPAVPNDSRFLQIARDNDVCIDTELNVFFKLCPAPIMGVTGSNGKTTTTSLLGEMLKEGGINAWVGGNIGISLLEHVDEIKTDDVVVLEISSFQLDNLSKIKMSPYISIVTNIAPNHLDRHKNLADYIDAKKAIIRYQKKDSYAVLNYDDPILRKWESECKSNVLWFSVEKDLKQGVFLCNNQIIIDYDSKRNVIPCLSQVKIRGMHNIQNIMAAVCAANVMRADVEGIKNAIINFQGIEHRLEFVSTIDGVQYYNDSKATTPEAAIAGIRAFSSSIESTQYQAGSAIKCGQKDHPSSPPSKGGDKGEVILIAGGYDKEVSLNQFAQECVKNTKCVILIGKTSKNIQKLIQNFKGEKTIPEVYLATSLDESVRKASSVAETGDIVLLSPACASYDMFSNYEERGKRFKELVHRMATDSPC</sequence>
<evidence type="ECO:0000259" key="7">
    <source>
        <dbReference type="Pfam" id="PF08245"/>
    </source>
</evidence>
<evidence type="ECO:0000256" key="1">
    <source>
        <dbReference type="ARBA" id="ARBA00004496"/>
    </source>
</evidence>
<name>A0A0F9N5S5_9ZZZZ</name>
<keyword evidence="5" id="KW-0547">Nucleotide-binding</keyword>